<dbReference type="RefSeq" id="WP_094802851.1">
    <property type="nucleotide sequence ID" value="NZ_NEVN01000009.1"/>
</dbReference>
<evidence type="ECO:0000313" key="2">
    <source>
        <dbReference type="EMBL" id="OZI46826.1"/>
    </source>
</evidence>
<protein>
    <recommendedName>
        <fullName evidence="4">Leucyl aminopeptidase</fullName>
    </recommendedName>
</protein>
<evidence type="ECO:0008006" key="4">
    <source>
        <dbReference type="Google" id="ProtNLM"/>
    </source>
</evidence>
<dbReference type="EMBL" id="NEVP01000011">
    <property type="protein sequence ID" value="OZI46826.1"/>
    <property type="molecule type" value="Genomic_DNA"/>
</dbReference>
<dbReference type="PANTHER" id="PTHR34448">
    <property type="entry name" value="AMINOPEPTIDASE"/>
    <property type="match status" value="1"/>
</dbReference>
<dbReference type="Pfam" id="PF26233">
    <property type="entry name" value="NicX"/>
    <property type="match status" value="1"/>
</dbReference>
<evidence type="ECO:0000313" key="3">
    <source>
        <dbReference type="Proteomes" id="UP000216913"/>
    </source>
</evidence>
<sequence length="326" mass="34517">MNTLLKLDNARKVTHVLGGARQGMNVLVLYDFYTEHNVQPLAIALQECGATLHLLQIAGSRQHGGGFSEVVAQAMRAADLVIALTRANAAHTEARQQATKAGVGVIVLPESDKPDFFLAEGWKADFDALRPEIQGLADALTQASHARVTSAAGTDIRMSIAGRRGRALHGFANTVDISAGYCLESSLAPVEGTAEGVIVVNASIPGVGLVQNEPVRIVFERGMAVSIEGGALATRFRELLAGFEDPLVYNLGELGVGMNPCCTLDGTMLSDESVYGSIQLALGTSAYIGGTVKAAAHYDTIVTEAQLWLDDRLVLDGTRLLLEPRP</sequence>
<organism evidence="2 3">
    <name type="scientific">Bordetella genomosp. 5</name>
    <dbReference type="NCBI Taxonomy" id="1395608"/>
    <lineage>
        <taxon>Bacteria</taxon>
        <taxon>Pseudomonadati</taxon>
        <taxon>Pseudomonadota</taxon>
        <taxon>Betaproteobacteria</taxon>
        <taxon>Burkholderiales</taxon>
        <taxon>Alcaligenaceae</taxon>
        <taxon>Bordetella</taxon>
    </lineage>
</organism>
<name>A0A261TB19_9BORD</name>
<dbReference type="InterPro" id="IPR058739">
    <property type="entry name" value="NicX"/>
</dbReference>
<keyword evidence="1" id="KW-0479">Metal-binding</keyword>
<dbReference type="GO" id="GO:0046872">
    <property type="term" value="F:metal ion binding"/>
    <property type="evidence" value="ECO:0007669"/>
    <property type="project" value="UniProtKB-KW"/>
</dbReference>
<dbReference type="InterPro" id="IPR052170">
    <property type="entry name" value="M29_Exopeptidase"/>
</dbReference>
<dbReference type="Proteomes" id="UP000216913">
    <property type="component" value="Unassembled WGS sequence"/>
</dbReference>
<gene>
    <name evidence="2" type="ORF">CAL25_19285</name>
</gene>
<accession>A0A261TB19</accession>
<comment type="caution">
    <text evidence="2">The sequence shown here is derived from an EMBL/GenBank/DDBJ whole genome shotgun (WGS) entry which is preliminary data.</text>
</comment>
<proteinExistence type="predicted"/>
<evidence type="ECO:0000256" key="1">
    <source>
        <dbReference type="ARBA" id="ARBA00022723"/>
    </source>
</evidence>
<dbReference type="PANTHER" id="PTHR34448:SF1">
    <property type="entry name" value="BLL6088 PROTEIN"/>
    <property type="match status" value="1"/>
</dbReference>
<dbReference type="AlphaFoldDB" id="A0A261TB19"/>
<keyword evidence="3" id="KW-1185">Reference proteome</keyword>
<dbReference type="OrthoDB" id="9803993at2"/>
<reference evidence="2 3" key="1">
    <citation type="submission" date="2017-05" db="EMBL/GenBank/DDBJ databases">
        <title>Complete and WGS of Bordetella genogroups.</title>
        <authorList>
            <person name="Spilker T."/>
            <person name="LiPuma J."/>
        </authorList>
    </citation>
    <scope>NUCLEOTIDE SEQUENCE [LARGE SCALE GENOMIC DNA]</scope>
    <source>
        <strain evidence="2 3">AU10456</strain>
    </source>
</reference>
<dbReference type="SUPFAM" id="SSF144052">
    <property type="entry name" value="Thermophilic metalloprotease-like"/>
    <property type="match status" value="1"/>
</dbReference>